<evidence type="ECO:0000313" key="2">
    <source>
        <dbReference type="EMBL" id="GEU61641.1"/>
    </source>
</evidence>
<feature type="compositionally biased region" description="Basic and acidic residues" evidence="1">
    <location>
        <begin position="84"/>
        <end position="99"/>
    </location>
</feature>
<evidence type="ECO:0000256" key="1">
    <source>
        <dbReference type="SAM" id="MobiDB-lite"/>
    </source>
</evidence>
<feature type="region of interest" description="Disordered" evidence="1">
    <location>
        <begin position="70"/>
        <end position="104"/>
    </location>
</feature>
<protein>
    <submittedName>
        <fullName evidence="2">Uncharacterized protein</fullName>
    </submittedName>
</protein>
<proteinExistence type="predicted"/>
<name>A0A6L2LIM3_TANCI</name>
<dbReference type="AlphaFoldDB" id="A0A6L2LIM3"/>
<organism evidence="2">
    <name type="scientific">Tanacetum cinerariifolium</name>
    <name type="common">Dalmatian daisy</name>
    <name type="synonym">Chrysanthemum cinerariifolium</name>
    <dbReference type="NCBI Taxonomy" id="118510"/>
    <lineage>
        <taxon>Eukaryota</taxon>
        <taxon>Viridiplantae</taxon>
        <taxon>Streptophyta</taxon>
        <taxon>Embryophyta</taxon>
        <taxon>Tracheophyta</taxon>
        <taxon>Spermatophyta</taxon>
        <taxon>Magnoliopsida</taxon>
        <taxon>eudicotyledons</taxon>
        <taxon>Gunneridae</taxon>
        <taxon>Pentapetalae</taxon>
        <taxon>asterids</taxon>
        <taxon>campanulids</taxon>
        <taxon>Asterales</taxon>
        <taxon>Asteraceae</taxon>
        <taxon>Asteroideae</taxon>
        <taxon>Anthemideae</taxon>
        <taxon>Anthemidinae</taxon>
        <taxon>Tanacetum</taxon>
    </lineage>
</organism>
<accession>A0A6L2LIM3</accession>
<reference evidence="2" key="1">
    <citation type="journal article" date="2019" name="Sci. Rep.">
        <title>Draft genome of Tanacetum cinerariifolium, the natural source of mosquito coil.</title>
        <authorList>
            <person name="Yamashiro T."/>
            <person name="Shiraishi A."/>
            <person name="Satake H."/>
            <person name="Nakayama K."/>
        </authorList>
    </citation>
    <scope>NUCLEOTIDE SEQUENCE</scope>
</reference>
<sequence>MQNTILNIHPTTSNSTATTTTTDLQQQLYLNTKMDLQAQVADPELWDVLRAKFEKYSALAGSCRDDAFRKRDHDENQGDDGPLEGEKSVKRQKTSKERQQQQQEWDVWVEDPVIDEDEVIPEDETLRVSKYGVRKQAEGYKMIKAICSCFFSPQRNLNKPLRYLYNKDLFFLKNRNTEEKRSRLIWERVHDFQLGIESYQVKINLTTQLLIFPGIEASDPFSILDEPRLGLIYLNNKKEKKVMDLVEIVKFCDATLERVLKEVKLKIFKQSF</sequence>
<dbReference type="EMBL" id="BKCJ010004539">
    <property type="protein sequence ID" value="GEU61641.1"/>
    <property type="molecule type" value="Genomic_DNA"/>
</dbReference>
<gene>
    <name evidence="2" type="ORF">Tci_033619</name>
</gene>
<comment type="caution">
    <text evidence="2">The sequence shown here is derived from an EMBL/GenBank/DDBJ whole genome shotgun (WGS) entry which is preliminary data.</text>
</comment>